<evidence type="ECO:0000259" key="2">
    <source>
        <dbReference type="Pfam" id="PF05425"/>
    </source>
</evidence>
<feature type="transmembrane region" description="Helical" evidence="1">
    <location>
        <begin position="54"/>
        <end position="71"/>
    </location>
</feature>
<dbReference type="AlphaFoldDB" id="A0A326U1V2"/>
<sequence length="152" mass="16409">MLALELCMRVAHVLSAALWVGGCVMYQFVIMPALRNGGPAPGVAAQIASLFHKMTQICAGVLLLSGAYLIFDRLTMTALGWPYFLVLGLKLVLVAAMLLLVIYLGQSQVRRLAKQTSRLSKRAPQLMLALGIGVFILGALLNILYIATIAPR</sequence>
<evidence type="ECO:0000313" key="4">
    <source>
        <dbReference type="Proteomes" id="UP000248806"/>
    </source>
</evidence>
<organism evidence="3 4">
    <name type="scientific">Thermosporothrix hazakensis</name>
    <dbReference type="NCBI Taxonomy" id="644383"/>
    <lineage>
        <taxon>Bacteria</taxon>
        <taxon>Bacillati</taxon>
        <taxon>Chloroflexota</taxon>
        <taxon>Ktedonobacteria</taxon>
        <taxon>Ktedonobacterales</taxon>
        <taxon>Thermosporotrichaceae</taxon>
        <taxon>Thermosporothrix</taxon>
    </lineage>
</organism>
<keyword evidence="1" id="KW-1133">Transmembrane helix</keyword>
<dbReference type="RefSeq" id="WP_111325160.1">
    <property type="nucleotide sequence ID" value="NZ_QKUF01000024.1"/>
</dbReference>
<proteinExistence type="predicted"/>
<dbReference type="Proteomes" id="UP000248806">
    <property type="component" value="Unassembled WGS sequence"/>
</dbReference>
<protein>
    <recommendedName>
        <fullName evidence="2">Copper resistance protein D domain-containing protein</fullName>
    </recommendedName>
</protein>
<evidence type="ECO:0000313" key="3">
    <source>
        <dbReference type="EMBL" id="PZW23935.1"/>
    </source>
</evidence>
<accession>A0A326U1V2</accession>
<name>A0A326U1V2_THEHA</name>
<keyword evidence="1" id="KW-0812">Transmembrane</keyword>
<feature type="transmembrane region" description="Helical" evidence="1">
    <location>
        <begin position="12"/>
        <end position="34"/>
    </location>
</feature>
<feature type="transmembrane region" description="Helical" evidence="1">
    <location>
        <begin position="126"/>
        <end position="147"/>
    </location>
</feature>
<dbReference type="InterPro" id="IPR008457">
    <property type="entry name" value="Cu-R_CopD_dom"/>
</dbReference>
<keyword evidence="1" id="KW-0472">Membrane</keyword>
<reference evidence="3 4" key="1">
    <citation type="submission" date="2018-06" db="EMBL/GenBank/DDBJ databases">
        <title>Genomic Encyclopedia of Archaeal and Bacterial Type Strains, Phase II (KMG-II): from individual species to whole genera.</title>
        <authorList>
            <person name="Goeker M."/>
        </authorList>
    </citation>
    <scope>NUCLEOTIDE SEQUENCE [LARGE SCALE GENOMIC DNA]</scope>
    <source>
        <strain evidence="3 4">ATCC BAA-1881</strain>
    </source>
</reference>
<dbReference type="GO" id="GO:0016020">
    <property type="term" value="C:membrane"/>
    <property type="evidence" value="ECO:0007669"/>
    <property type="project" value="InterPro"/>
</dbReference>
<feature type="domain" description="Copper resistance protein D" evidence="2">
    <location>
        <begin position="46"/>
        <end position="140"/>
    </location>
</feature>
<keyword evidence="4" id="KW-1185">Reference proteome</keyword>
<dbReference type="EMBL" id="QKUF01000024">
    <property type="protein sequence ID" value="PZW23935.1"/>
    <property type="molecule type" value="Genomic_DNA"/>
</dbReference>
<comment type="caution">
    <text evidence="3">The sequence shown here is derived from an EMBL/GenBank/DDBJ whole genome shotgun (WGS) entry which is preliminary data.</text>
</comment>
<dbReference type="Pfam" id="PF05425">
    <property type="entry name" value="CopD"/>
    <property type="match status" value="1"/>
</dbReference>
<gene>
    <name evidence="3" type="ORF">EI42_04860</name>
</gene>
<evidence type="ECO:0000256" key="1">
    <source>
        <dbReference type="SAM" id="Phobius"/>
    </source>
</evidence>
<feature type="transmembrane region" description="Helical" evidence="1">
    <location>
        <begin position="83"/>
        <end position="105"/>
    </location>
</feature>